<keyword evidence="2" id="KW-1185">Reference proteome</keyword>
<organism evidence="1 2">
    <name type="scientific">Haemaphysalis longicornis</name>
    <name type="common">Bush tick</name>
    <dbReference type="NCBI Taxonomy" id="44386"/>
    <lineage>
        <taxon>Eukaryota</taxon>
        <taxon>Metazoa</taxon>
        <taxon>Ecdysozoa</taxon>
        <taxon>Arthropoda</taxon>
        <taxon>Chelicerata</taxon>
        <taxon>Arachnida</taxon>
        <taxon>Acari</taxon>
        <taxon>Parasitiformes</taxon>
        <taxon>Ixodida</taxon>
        <taxon>Ixodoidea</taxon>
        <taxon>Ixodidae</taxon>
        <taxon>Haemaphysalinae</taxon>
        <taxon>Haemaphysalis</taxon>
    </lineage>
</organism>
<reference evidence="1 2" key="1">
    <citation type="journal article" date="2020" name="Cell">
        <title>Large-Scale Comparative Analyses of Tick Genomes Elucidate Their Genetic Diversity and Vector Capacities.</title>
        <authorList>
            <consortium name="Tick Genome and Microbiome Consortium (TIGMIC)"/>
            <person name="Jia N."/>
            <person name="Wang J."/>
            <person name="Shi W."/>
            <person name="Du L."/>
            <person name="Sun Y."/>
            <person name="Zhan W."/>
            <person name="Jiang J.F."/>
            <person name="Wang Q."/>
            <person name="Zhang B."/>
            <person name="Ji P."/>
            <person name="Bell-Sakyi L."/>
            <person name="Cui X.M."/>
            <person name="Yuan T.T."/>
            <person name="Jiang B.G."/>
            <person name="Yang W.F."/>
            <person name="Lam T.T."/>
            <person name="Chang Q.C."/>
            <person name="Ding S.J."/>
            <person name="Wang X.J."/>
            <person name="Zhu J.G."/>
            <person name="Ruan X.D."/>
            <person name="Zhao L."/>
            <person name="Wei J.T."/>
            <person name="Ye R.Z."/>
            <person name="Que T.C."/>
            <person name="Du C.H."/>
            <person name="Zhou Y.H."/>
            <person name="Cheng J.X."/>
            <person name="Dai P.F."/>
            <person name="Guo W.B."/>
            <person name="Han X.H."/>
            <person name="Huang E.J."/>
            <person name="Li L.F."/>
            <person name="Wei W."/>
            <person name="Gao Y.C."/>
            <person name="Liu J.Z."/>
            <person name="Shao H.Z."/>
            <person name="Wang X."/>
            <person name="Wang C.C."/>
            <person name="Yang T.C."/>
            <person name="Huo Q.B."/>
            <person name="Li W."/>
            <person name="Chen H.Y."/>
            <person name="Chen S.E."/>
            <person name="Zhou L.G."/>
            <person name="Ni X.B."/>
            <person name="Tian J.H."/>
            <person name="Sheng Y."/>
            <person name="Liu T."/>
            <person name="Pan Y.S."/>
            <person name="Xia L.Y."/>
            <person name="Li J."/>
            <person name="Zhao F."/>
            <person name="Cao W.C."/>
        </authorList>
    </citation>
    <scope>NUCLEOTIDE SEQUENCE [LARGE SCALE GENOMIC DNA]</scope>
    <source>
        <strain evidence="1">HaeL-2018</strain>
    </source>
</reference>
<comment type="caution">
    <text evidence="1">The sequence shown here is derived from an EMBL/GenBank/DDBJ whole genome shotgun (WGS) entry which is preliminary data.</text>
</comment>
<gene>
    <name evidence="1" type="ORF">HPB48_018263</name>
</gene>
<dbReference type="AlphaFoldDB" id="A0A9J6FBY2"/>
<evidence type="ECO:0000313" key="1">
    <source>
        <dbReference type="EMBL" id="KAH9359644.1"/>
    </source>
</evidence>
<proteinExistence type="predicted"/>
<dbReference type="Proteomes" id="UP000821853">
    <property type="component" value="Chromosome 1"/>
</dbReference>
<evidence type="ECO:0008006" key="3">
    <source>
        <dbReference type="Google" id="ProtNLM"/>
    </source>
</evidence>
<evidence type="ECO:0000313" key="2">
    <source>
        <dbReference type="Proteomes" id="UP000821853"/>
    </source>
</evidence>
<accession>A0A9J6FBY2</accession>
<dbReference type="EMBL" id="JABSTR010000001">
    <property type="protein sequence ID" value="KAH9359644.1"/>
    <property type="molecule type" value="Genomic_DNA"/>
</dbReference>
<dbReference type="VEuPathDB" id="VectorBase:HLOH_045000"/>
<sequence>MRYRHNGKACMMRDLFTRCLSDFELDMQKQGRRVLLGMDNFSAHHVQTSLTAGPRVVERLAMLTARQPPGSQLAANFVDTQPEAEPDAFDGQPAGDLFQRVIDSDMVAMT</sequence>
<name>A0A9J6FBY2_HAELO</name>
<dbReference type="OrthoDB" id="6514731at2759"/>
<protein>
    <recommendedName>
        <fullName evidence="3">DDE-1 domain-containing protein</fullName>
    </recommendedName>
</protein>